<evidence type="ECO:0000256" key="2">
    <source>
        <dbReference type="ARBA" id="ARBA00005343"/>
    </source>
</evidence>
<feature type="compositionally biased region" description="Basic and acidic residues" evidence="9">
    <location>
        <begin position="38"/>
        <end position="54"/>
    </location>
</feature>
<dbReference type="InterPro" id="IPR001050">
    <property type="entry name" value="Syndecan"/>
</dbReference>
<dbReference type="InterPro" id="IPR027789">
    <property type="entry name" value="Syndecan/Neurexin_dom"/>
</dbReference>
<evidence type="ECO:0000256" key="3">
    <source>
        <dbReference type="ARBA" id="ARBA00022692"/>
    </source>
</evidence>
<evidence type="ECO:0000313" key="14">
    <source>
        <dbReference type="Proteomes" id="UP000275408"/>
    </source>
</evidence>
<feature type="compositionally biased region" description="Low complexity" evidence="9">
    <location>
        <begin position="94"/>
        <end position="109"/>
    </location>
</feature>
<name>A0A3M6UVE4_POCDA</name>
<sequence>MRPKLLLLGVFVVCVAFAIDRTMAEFDDSIDIDGDTDSSEKKESESTKTVKIFDGEGDDDEDDDGSTTVSDESASGSGDPIDAIVDVTVVSPSTKQPDTTTEQTTENPNVIADSTQNPSEDPLVDERPDEPSDNGESVVHGGVSDTDDDERSEEDTDEDEQDTPNAEALTKEKEGSVLRVLTTEVIAAVVVGAVCAVILIAFLVYRLRKRDEGSYALSDVCYKDTYKLQGDTGKEAFV</sequence>
<proteinExistence type="inferred from homology"/>
<feature type="chain" id="PRO_5018244028" description="Syndecan/Neurexin domain-containing protein" evidence="11">
    <location>
        <begin position="25"/>
        <end position="238"/>
    </location>
</feature>
<dbReference type="Proteomes" id="UP000275408">
    <property type="component" value="Unassembled WGS sequence"/>
</dbReference>
<evidence type="ECO:0000256" key="6">
    <source>
        <dbReference type="ARBA" id="ARBA00023136"/>
    </source>
</evidence>
<keyword evidence="14" id="KW-1185">Reference proteome</keyword>
<dbReference type="GO" id="GO:0016020">
    <property type="term" value="C:membrane"/>
    <property type="evidence" value="ECO:0007669"/>
    <property type="project" value="UniProtKB-SubCell"/>
</dbReference>
<dbReference type="Pfam" id="PF01034">
    <property type="entry name" value="Syndecan"/>
    <property type="match status" value="1"/>
</dbReference>
<evidence type="ECO:0000256" key="5">
    <source>
        <dbReference type="ARBA" id="ARBA00022989"/>
    </source>
</evidence>
<keyword evidence="6 10" id="KW-0472">Membrane</keyword>
<comment type="similarity">
    <text evidence="2">Belongs to the syndecan proteoglycan family.</text>
</comment>
<evidence type="ECO:0000313" key="13">
    <source>
        <dbReference type="EMBL" id="RMX57288.1"/>
    </source>
</evidence>
<dbReference type="PANTHER" id="PTHR10915:SF1">
    <property type="entry name" value="SYNDECAN"/>
    <property type="match status" value="1"/>
</dbReference>
<evidence type="ECO:0000256" key="7">
    <source>
        <dbReference type="ARBA" id="ARBA00023180"/>
    </source>
</evidence>
<feature type="domain" description="Syndecan/Neurexin" evidence="12">
    <location>
        <begin position="183"/>
        <end position="220"/>
    </location>
</feature>
<feature type="compositionally biased region" description="Acidic residues" evidence="9">
    <location>
        <begin position="145"/>
        <end position="162"/>
    </location>
</feature>
<keyword evidence="4" id="KW-0654">Proteoglycan</keyword>
<feature type="region of interest" description="Disordered" evidence="9">
    <location>
        <begin position="29"/>
        <end position="170"/>
    </location>
</feature>
<keyword evidence="8" id="KW-0357">Heparan sulfate</keyword>
<evidence type="ECO:0000256" key="11">
    <source>
        <dbReference type="SAM" id="SignalP"/>
    </source>
</evidence>
<evidence type="ECO:0000256" key="9">
    <source>
        <dbReference type="SAM" id="MobiDB-lite"/>
    </source>
</evidence>
<dbReference type="AlphaFoldDB" id="A0A3M6UVE4"/>
<evidence type="ECO:0000259" key="12">
    <source>
        <dbReference type="Pfam" id="PF01034"/>
    </source>
</evidence>
<gene>
    <name evidence="13" type="ORF">pdam_00012869</name>
</gene>
<evidence type="ECO:0000256" key="8">
    <source>
        <dbReference type="ARBA" id="ARBA00023207"/>
    </source>
</evidence>
<comment type="subcellular location">
    <subcellularLocation>
        <location evidence="1">Membrane</location>
        <topology evidence="1">Single-pass type I membrane protein</topology>
    </subcellularLocation>
</comment>
<evidence type="ECO:0000256" key="4">
    <source>
        <dbReference type="ARBA" id="ARBA00022974"/>
    </source>
</evidence>
<keyword evidence="11" id="KW-0732">Signal</keyword>
<protein>
    <recommendedName>
        <fullName evidence="12">Syndecan/Neurexin domain-containing protein</fullName>
    </recommendedName>
</protein>
<evidence type="ECO:0000256" key="10">
    <source>
        <dbReference type="SAM" id="Phobius"/>
    </source>
</evidence>
<feature type="signal peptide" evidence="11">
    <location>
        <begin position="1"/>
        <end position="24"/>
    </location>
</feature>
<dbReference type="GO" id="GO:0009986">
    <property type="term" value="C:cell surface"/>
    <property type="evidence" value="ECO:0007669"/>
    <property type="project" value="TreeGrafter"/>
</dbReference>
<reference evidence="13 14" key="1">
    <citation type="journal article" date="2018" name="Sci. Rep.">
        <title>Comparative analysis of the Pocillopora damicornis genome highlights role of immune system in coral evolution.</title>
        <authorList>
            <person name="Cunning R."/>
            <person name="Bay R.A."/>
            <person name="Gillette P."/>
            <person name="Baker A.C."/>
            <person name="Traylor-Knowles N."/>
        </authorList>
    </citation>
    <scope>NUCLEOTIDE SEQUENCE [LARGE SCALE GENOMIC DNA]</scope>
    <source>
        <strain evidence="13">RSMAS</strain>
        <tissue evidence="13">Whole animal</tissue>
    </source>
</reference>
<feature type="compositionally biased region" description="Acidic residues" evidence="9">
    <location>
        <begin position="55"/>
        <end position="65"/>
    </location>
</feature>
<dbReference type="EMBL" id="RCHS01000683">
    <property type="protein sequence ID" value="RMX57288.1"/>
    <property type="molecule type" value="Genomic_DNA"/>
</dbReference>
<keyword evidence="7" id="KW-0325">Glycoprotein</keyword>
<comment type="caution">
    <text evidence="13">The sequence shown here is derived from an EMBL/GenBank/DDBJ whole genome shotgun (WGS) entry which is preliminary data.</text>
</comment>
<keyword evidence="3 10" id="KW-0812">Transmembrane</keyword>
<evidence type="ECO:0000256" key="1">
    <source>
        <dbReference type="ARBA" id="ARBA00004479"/>
    </source>
</evidence>
<dbReference type="PANTHER" id="PTHR10915">
    <property type="entry name" value="SYNDECAN"/>
    <property type="match status" value="1"/>
</dbReference>
<organism evidence="13 14">
    <name type="scientific">Pocillopora damicornis</name>
    <name type="common">Cauliflower coral</name>
    <name type="synonym">Millepora damicornis</name>
    <dbReference type="NCBI Taxonomy" id="46731"/>
    <lineage>
        <taxon>Eukaryota</taxon>
        <taxon>Metazoa</taxon>
        <taxon>Cnidaria</taxon>
        <taxon>Anthozoa</taxon>
        <taxon>Hexacorallia</taxon>
        <taxon>Scleractinia</taxon>
        <taxon>Astrocoeniina</taxon>
        <taxon>Pocilloporidae</taxon>
        <taxon>Pocillopora</taxon>
    </lineage>
</organism>
<dbReference type="OrthoDB" id="6022752at2759"/>
<accession>A0A3M6UVE4</accession>
<dbReference type="GO" id="GO:0016477">
    <property type="term" value="P:cell migration"/>
    <property type="evidence" value="ECO:0007669"/>
    <property type="project" value="TreeGrafter"/>
</dbReference>
<feature type="transmembrane region" description="Helical" evidence="10">
    <location>
        <begin position="185"/>
        <end position="205"/>
    </location>
</feature>
<keyword evidence="5 10" id="KW-1133">Transmembrane helix</keyword>